<evidence type="ECO:0000256" key="11">
    <source>
        <dbReference type="PROSITE-ProRule" id="PRU00196"/>
    </source>
</evidence>
<dbReference type="InterPro" id="IPR036772">
    <property type="entry name" value="SRCR-like_dom_sf"/>
</dbReference>
<evidence type="ECO:0000256" key="12">
    <source>
        <dbReference type="SAM" id="MobiDB-lite"/>
    </source>
</evidence>
<dbReference type="Ensembl" id="ENSSAUT00010068911.1">
    <property type="protein sequence ID" value="ENSSAUP00010065794.1"/>
    <property type="gene ID" value="ENSSAUG00010026302.1"/>
</dbReference>
<keyword evidence="7 13" id="KW-1133">Transmembrane helix</keyword>
<evidence type="ECO:0000256" key="14">
    <source>
        <dbReference type="SAM" id="SignalP"/>
    </source>
</evidence>
<feature type="region of interest" description="Disordered" evidence="12">
    <location>
        <begin position="596"/>
        <end position="633"/>
    </location>
</feature>
<feature type="disulfide bond" evidence="11">
    <location>
        <begin position="162"/>
        <end position="226"/>
    </location>
</feature>
<feature type="region of interest" description="Disordered" evidence="12">
    <location>
        <begin position="468"/>
        <end position="516"/>
    </location>
</feature>
<dbReference type="GO" id="GO:0004252">
    <property type="term" value="F:serine-type endopeptidase activity"/>
    <property type="evidence" value="ECO:0007669"/>
    <property type="project" value="TreeGrafter"/>
</dbReference>
<dbReference type="FunFam" id="3.10.250.10:FF:000002">
    <property type="entry name" value="Scavenger receptor cysteine-rich type 1 protein M130"/>
    <property type="match status" value="1"/>
</dbReference>
<dbReference type="AlphaFoldDB" id="A0A671YX84"/>
<feature type="transmembrane region" description="Helical" evidence="13">
    <location>
        <begin position="382"/>
        <end position="404"/>
    </location>
</feature>
<feature type="chain" id="PRO_5025642343" evidence="14">
    <location>
        <begin position="19"/>
        <end position="633"/>
    </location>
</feature>
<keyword evidence="10" id="KW-0325">Glycoprotein</keyword>
<dbReference type="GO" id="GO:0005886">
    <property type="term" value="C:plasma membrane"/>
    <property type="evidence" value="ECO:0007669"/>
    <property type="project" value="TreeGrafter"/>
</dbReference>
<comment type="subcellular location">
    <subcellularLocation>
        <location evidence="1">Membrane</location>
        <topology evidence="1">Single-pass membrane protein</topology>
    </subcellularLocation>
    <subcellularLocation>
        <location evidence="2">Secreted</location>
    </subcellularLocation>
</comment>
<sequence>MKLVKFILIVQLSCFCQALQNSSTPTDVPVTAPEEEFNSDPYIHRRAGECSFTLRMPGNRSSEDVPLAADSADVLLEQICQDLDCGRVYQVKKASRLSNTTCFHDCLYQGGRLQNCSQSVRNGCTVVAEAVCGNQAVRLAGGSDRCAGRVELWRDGRWGTVCDDQWDLRGADVVCAQLGCGYALSVTGQDGSFPPGRGPVHLDELNCTGQEENLWACPAAQDESDCGHKEDAGVVCSEMRAIRLTGGLDRCSGKVEVHRNGSWGTVCDNCWDKKMAARVCSMLQCGEPIQYSQFVPPLPHNNGTLWYYMCYQNERSLWECKEIANKTHLCASSKASGVVCNGSLGFPEMTTASANTTVTIGWTTGAPTIGPSKGNFLPSTELLGAATVCLVLLVFLITNTVLCCHYRRRHALLLHQTRSAPRPSSEHHHNSYQDNVNLISVKTTTPQADAPSDPRYLWTQLSSVDSTSVDTDYEQYDPSNEPSDPLSTFRNSQRYRTDVNPLMQPSGLDTLCEEGNEPKNEAMGAFTSYNGDPQYARVSKISVDSFDSSSTSSGECYENTNGQVEVTPEPEPSQSSAVNEASYPVRANDQFFFGQTTNLHNLGDEDDGPIYSPVSPDQETSSDEDYDDIDTLQ</sequence>
<dbReference type="GeneTree" id="ENSGT00940000161029"/>
<dbReference type="PROSITE" id="PS00420">
    <property type="entry name" value="SRCR_1"/>
    <property type="match status" value="1"/>
</dbReference>
<name>A0A671YX84_SPAAU</name>
<evidence type="ECO:0000313" key="17">
    <source>
        <dbReference type="Proteomes" id="UP000472265"/>
    </source>
</evidence>
<dbReference type="GO" id="GO:0031638">
    <property type="term" value="P:zymogen activation"/>
    <property type="evidence" value="ECO:0007669"/>
    <property type="project" value="TreeGrafter"/>
</dbReference>
<evidence type="ECO:0000256" key="6">
    <source>
        <dbReference type="ARBA" id="ARBA00022737"/>
    </source>
</evidence>
<proteinExistence type="predicted"/>
<dbReference type="PANTHER" id="PTHR48071">
    <property type="entry name" value="SRCR DOMAIN-CONTAINING PROTEIN"/>
    <property type="match status" value="1"/>
</dbReference>
<evidence type="ECO:0000256" key="7">
    <source>
        <dbReference type="ARBA" id="ARBA00022989"/>
    </source>
</evidence>
<dbReference type="InterPro" id="IPR001190">
    <property type="entry name" value="SRCR"/>
</dbReference>
<dbReference type="GeneID" id="115578301"/>
<dbReference type="FunFam" id="3.10.250.10:FF:000016">
    <property type="entry name" value="Scavenger receptor cysteine-rich protein type 12"/>
    <property type="match status" value="1"/>
</dbReference>
<feature type="region of interest" description="Disordered" evidence="12">
    <location>
        <begin position="546"/>
        <end position="580"/>
    </location>
</feature>
<dbReference type="SUPFAM" id="SSF56487">
    <property type="entry name" value="SRCR-like"/>
    <property type="match status" value="2"/>
</dbReference>
<dbReference type="RefSeq" id="XP_030267049.1">
    <property type="nucleotide sequence ID" value="XM_030411189.1"/>
</dbReference>
<evidence type="ECO:0000313" key="16">
    <source>
        <dbReference type="Ensembl" id="ENSSAUP00010065794.1"/>
    </source>
</evidence>
<reference evidence="16" key="3">
    <citation type="submission" date="2025-09" db="UniProtKB">
        <authorList>
            <consortium name="Ensembl"/>
        </authorList>
    </citation>
    <scope>IDENTIFICATION</scope>
</reference>
<evidence type="ECO:0000256" key="4">
    <source>
        <dbReference type="ARBA" id="ARBA00022692"/>
    </source>
</evidence>
<dbReference type="OMA" id="SEQICQD"/>
<feature type="compositionally biased region" description="Polar residues" evidence="12">
    <location>
        <begin position="477"/>
        <end position="494"/>
    </location>
</feature>
<dbReference type="Pfam" id="PF00530">
    <property type="entry name" value="SRCR"/>
    <property type="match status" value="2"/>
</dbReference>
<keyword evidence="8 13" id="KW-0472">Membrane</keyword>
<dbReference type="PRINTS" id="PR00258">
    <property type="entry name" value="SPERACTRCPTR"/>
</dbReference>
<keyword evidence="9 11" id="KW-1015">Disulfide bond</keyword>
<organism evidence="16 17">
    <name type="scientific">Sparus aurata</name>
    <name type="common">Gilthead sea bream</name>
    <dbReference type="NCBI Taxonomy" id="8175"/>
    <lineage>
        <taxon>Eukaryota</taxon>
        <taxon>Metazoa</taxon>
        <taxon>Chordata</taxon>
        <taxon>Craniata</taxon>
        <taxon>Vertebrata</taxon>
        <taxon>Euteleostomi</taxon>
        <taxon>Actinopterygii</taxon>
        <taxon>Neopterygii</taxon>
        <taxon>Teleostei</taxon>
        <taxon>Neoteleostei</taxon>
        <taxon>Acanthomorphata</taxon>
        <taxon>Eupercaria</taxon>
        <taxon>Spariformes</taxon>
        <taxon>Sparidae</taxon>
        <taxon>Sparus</taxon>
    </lineage>
</organism>
<keyword evidence="6" id="KW-0677">Repeat</keyword>
<reference evidence="16" key="2">
    <citation type="submission" date="2025-08" db="UniProtKB">
        <authorList>
            <consortium name="Ensembl"/>
        </authorList>
    </citation>
    <scope>IDENTIFICATION</scope>
</reference>
<dbReference type="PANTHER" id="PTHR48071:SF15">
    <property type="entry name" value="SRCR DOMAIN-CONTAINING PROTEIN"/>
    <property type="match status" value="1"/>
</dbReference>
<dbReference type="Gene3D" id="3.10.250.10">
    <property type="entry name" value="SRCR-like domain"/>
    <property type="match status" value="2"/>
</dbReference>
<gene>
    <name evidence="16" type="primary">LOC115578301</name>
</gene>
<comment type="caution">
    <text evidence="11">Lacks conserved residue(s) required for the propagation of feature annotation.</text>
</comment>
<feature type="signal peptide" evidence="14">
    <location>
        <begin position="1"/>
        <end position="18"/>
    </location>
</feature>
<feature type="disulfide bond" evidence="11">
    <location>
        <begin position="207"/>
        <end position="217"/>
    </location>
</feature>
<keyword evidence="5 14" id="KW-0732">Signal</keyword>
<keyword evidence="4 13" id="KW-0812">Transmembrane</keyword>
<feature type="compositionally biased region" description="Acidic residues" evidence="12">
    <location>
        <begin position="620"/>
        <end position="633"/>
    </location>
</feature>
<dbReference type="SMART" id="SM00202">
    <property type="entry name" value="SR"/>
    <property type="match status" value="2"/>
</dbReference>
<dbReference type="OrthoDB" id="536948at2759"/>
<evidence type="ECO:0000256" key="9">
    <source>
        <dbReference type="ARBA" id="ARBA00023157"/>
    </source>
</evidence>
<feature type="disulfide bond" evidence="11">
    <location>
        <begin position="175"/>
        <end position="236"/>
    </location>
</feature>
<dbReference type="InParanoid" id="A0A671YX84"/>
<evidence type="ECO:0000256" key="8">
    <source>
        <dbReference type="ARBA" id="ARBA00023136"/>
    </source>
</evidence>
<feature type="domain" description="SRCR" evidence="15">
    <location>
        <begin position="242"/>
        <end position="341"/>
    </location>
</feature>
<accession>A0A671YX84</accession>
<dbReference type="PROSITE" id="PS50287">
    <property type="entry name" value="SRCR_2"/>
    <property type="match status" value="2"/>
</dbReference>
<evidence type="ECO:0000256" key="3">
    <source>
        <dbReference type="ARBA" id="ARBA00022525"/>
    </source>
</evidence>
<protein>
    <submittedName>
        <fullName evidence="16">T-cell differentiation antigen CD6-like</fullName>
    </submittedName>
</protein>
<keyword evidence="17" id="KW-1185">Reference proteome</keyword>
<dbReference type="Proteomes" id="UP000472265">
    <property type="component" value="Chromosome 3"/>
</dbReference>
<evidence type="ECO:0000256" key="10">
    <source>
        <dbReference type="ARBA" id="ARBA00023180"/>
    </source>
</evidence>
<feature type="domain" description="SRCR" evidence="15">
    <location>
        <begin position="137"/>
        <end position="237"/>
    </location>
</feature>
<keyword evidence="3" id="KW-0964">Secreted</keyword>
<dbReference type="GO" id="GO:0005615">
    <property type="term" value="C:extracellular space"/>
    <property type="evidence" value="ECO:0007669"/>
    <property type="project" value="TreeGrafter"/>
</dbReference>
<evidence type="ECO:0000256" key="5">
    <source>
        <dbReference type="ARBA" id="ARBA00022729"/>
    </source>
</evidence>
<feature type="disulfide bond" evidence="11">
    <location>
        <begin position="310"/>
        <end position="320"/>
    </location>
</feature>
<evidence type="ECO:0000259" key="15">
    <source>
        <dbReference type="PROSITE" id="PS50287"/>
    </source>
</evidence>
<evidence type="ECO:0000256" key="13">
    <source>
        <dbReference type="SAM" id="Phobius"/>
    </source>
</evidence>
<evidence type="ECO:0000256" key="2">
    <source>
        <dbReference type="ARBA" id="ARBA00004613"/>
    </source>
</evidence>
<evidence type="ECO:0000256" key="1">
    <source>
        <dbReference type="ARBA" id="ARBA00004167"/>
    </source>
</evidence>
<reference evidence="16" key="1">
    <citation type="submission" date="2021-04" db="EMBL/GenBank/DDBJ databases">
        <authorList>
            <consortium name="Wellcome Sanger Institute Data Sharing"/>
        </authorList>
    </citation>
    <scope>NUCLEOTIDE SEQUENCE [LARGE SCALE GENOMIC DNA]</scope>
</reference>